<comment type="caution">
    <text evidence="1">The sequence shown here is derived from an EMBL/GenBank/DDBJ whole genome shotgun (WGS) entry which is preliminary data.</text>
</comment>
<evidence type="ECO:0000313" key="2">
    <source>
        <dbReference type="Proteomes" id="UP000625711"/>
    </source>
</evidence>
<organism evidence="1 2">
    <name type="scientific">Rhynchophorus ferrugineus</name>
    <name type="common">Red palm weevil</name>
    <name type="synonym">Curculio ferrugineus</name>
    <dbReference type="NCBI Taxonomy" id="354439"/>
    <lineage>
        <taxon>Eukaryota</taxon>
        <taxon>Metazoa</taxon>
        <taxon>Ecdysozoa</taxon>
        <taxon>Arthropoda</taxon>
        <taxon>Hexapoda</taxon>
        <taxon>Insecta</taxon>
        <taxon>Pterygota</taxon>
        <taxon>Neoptera</taxon>
        <taxon>Endopterygota</taxon>
        <taxon>Coleoptera</taxon>
        <taxon>Polyphaga</taxon>
        <taxon>Cucujiformia</taxon>
        <taxon>Curculionidae</taxon>
        <taxon>Dryophthorinae</taxon>
        <taxon>Rhynchophorus</taxon>
    </lineage>
</organism>
<keyword evidence="2" id="KW-1185">Reference proteome</keyword>
<sequence length="97" mass="10306">MRVTDGVSALFVSFFPSASVTRHSQTGCSPATTAAGTVRAASLSITFVAASINAELMLWHVRKRIPERCRDAKLSGTPAGISRRYCETSGSVWVSDG</sequence>
<protein>
    <submittedName>
        <fullName evidence="1">Uncharacterized protein</fullName>
    </submittedName>
</protein>
<accession>A0A834IPT9</accession>
<reference evidence="1" key="1">
    <citation type="submission" date="2020-08" db="EMBL/GenBank/DDBJ databases">
        <title>Genome sequencing and assembly of the red palm weevil Rhynchophorus ferrugineus.</title>
        <authorList>
            <person name="Dias G.B."/>
            <person name="Bergman C.M."/>
            <person name="Manee M."/>
        </authorList>
    </citation>
    <scope>NUCLEOTIDE SEQUENCE</scope>
    <source>
        <strain evidence="1">AA-2017</strain>
        <tissue evidence="1">Whole larva</tissue>
    </source>
</reference>
<evidence type="ECO:0000313" key="1">
    <source>
        <dbReference type="EMBL" id="KAF7277827.1"/>
    </source>
</evidence>
<dbReference type="Proteomes" id="UP000625711">
    <property type="component" value="Unassembled WGS sequence"/>
</dbReference>
<proteinExistence type="predicted"/>
<dbReference type="AlphaFoldDB" id="A0A834IPT9"/>
<dbReference type="EMBL" id="JAACXV010000413">
    <property type="protein sequence ID" value="KAF7277827.1"/>
    <property type="molecule type" value="Genomic_DNA"/>
</dbReference>
<gene>
    <name evidence="1" type="ORF">GWI33_009243</name>
</gene>
<name>A0A834IPT9_RHYFE</name>